<feature type="transmembrane region" description="Helical" evidence="1">
    <location>
        <begin position="55"/>
        <end position="72"/>
    </location>
</feature>
<feature type="transmembrane region" description="Helical" evidence="1">
    <location>
        <begin position="20"/>
        <end position="43"/>
    </location>
</feature>
<keyword evidence="1" id="KW-0472">Membrane</keyword>
<dbReference type="Proteomes" id="UP000643701">
    <property type="component" value="Unassembled WGS sequence"/>
</dbReference>
<gene>
    <name evidence="2" type="ORF">G7034_06745</name>
</gene>
<comment type="caution">
    <text evidence="2">The sequence shown here is derived from an EMBL/GenBank/DDBJ whole genome shotgun (WGS) entry which is preliminary data.</text>
</comment>
<evidence type="ECO:0000313" key="3">
    <source>
        <dbReference type="Proteomes" id="UP000643701"/>
    </source>
</evidence>
<dbReference type="EMBL" id="JAANAS010000048">
    <property type="protein sequence ID" value="NGZ89948.1"/>
    <property type="molecule type" value="Genomic_DNA"/>
</dbReference>
<sequence length="73" mass="8287">MFFFIAVFVEEDFERTVSTAYQTGILGKFMALGAVLNFAPFYLFLRRNLIYRARGVVVATVLVAIATLVLYLQ</sequence>
<keyword evidence="1" id="KW-1133">Transmembrane helix</keyword>
<proteinExistence type="predicted"/>
<evidence type="ECO:0000256" key="1">
    <source>
        <dbReference type="SAM" id="Phobius"/>
    </source>
</evidence>
<name>A0A967AE64_9FLAO</name>
<keyword evidence="3" id="KW-1185">Reference proteome</keyword>
<accession>A0A967AE64</accession>
<reference evidence="2" key="1">
    <citation type="submission" date="2020-03" db="EMBL/GenBank/DDBJ databases">
        <title>Psychroflexus Maritimus sp. nov., isolate from marine sediment.</title>
        <authorList>
            <person name="Zhong Y.-L."/>
        </authorList>
    </citation>
    <scope>NUCLEOTIDE SEQUENCE</scope>
    <source>
        <strain evidence="2">C1</strain>
    </source>
</reference>
<keyword evidence="1" id="KW-0812">Transmembrane</keyword>
<protein>
    <submittedName>
        <fullName evidence="2">Uncharacterized protein</fullName>
    </submittedName>
</protein>
<organism evidence="2 3">
    <name type="scientific">Psychroflexus maritimus</name>
    <dbReference type="NCBI Taxonomy" id="2714865"/>
    <lineage>
        <taxon>Bacteria</taxon>
        <taxon>Pseudomonadati</taxon>
        <taxon>Bacteroidota</taxon>
        <taxon>Flavobacteriia</taxon>
        <taxon>Flavobacteriales</taxon>
        <taxon>Flavobacteriaceae</taxon>
        <taxon>Psychroflexus</taxon>
    </lineage>
</organism>
<dbReference type="AlphaFoldDB" id="A0A967AE64"/>
<evidence type="ECO:0000313" key="2">
    <source>
        <dbReference type="EMBL" id="NGZ89948.1"/>
    </source>
</evidence>